<evidence type="ECO:0000313" key="3">
    <source>
        <dbReference type="Proteomes" id="UP000002051"/>
    </source>
</evidence>
<dbReference type="EnsemblPlants" id="AES87957">
    <property type="protein sequence ID" value="AES87957"/>
    <property type="gene ID" value="MTR_4g039360"/>
</dbReference>
<keyword evidence="3" id="KW-1185">Reference proteome</keyword>
<sequence>MVDQLIARAKWEERAEFSGITATITTTIIALSDQMAKKLNERCGSIKIPRGNNQIIENSSFSKVEKTDETKKINNKLATYFQVVLKEFQKTQRLAAERETT</sequence>
<dbReference type="EMBL" id="CM001220">
    <property type="protein sequence ID" value="AES87957.1"/>
    <property type="molecule type" value="Genomic_DNA"/>
</dbReference>
<gene>
    <name evidence="1" type="ordered locus">MTR_4g039360</name>
</gene>
<dbReference type="PaxDb" id="3880-AES87957"/>
<reference evidence="1 3" key="1">
    <citation type="journal article" date="2011" name="Nature">
        <title>The Medicago genome provides insight into the evolution of rhizobial symbioses.</title>
        <authorList>
            <person name="Young N.D."/>
            <person name="Debelle F."/>
            <person name="Oldroyd G.E."/>
            <person name="Geurts R."/>
            <person name="Cannon S.B."/>
            <person name="Udvardi M.K."/>
            <person name="Benedito V.A."/>
            <person name="Mayer K.F."/>
            <person name="Gouzy J."/>
            <person name="Schoof H."/>
            <person name="Van de Peer Y."/>
            <person name="Proost S."/>
            <person name="Cook D.R."/>
            <person name="Meyers B.C."/>
            <person name="Spannagl M."/>
            <person name="Cheung F."/>
            <person name="De Mita S."/>
            <person name="Krishnakumar V."/>
            <person name="Gundlach H."/>
            <person name="Zhou S."/>
            <person name="Mudge J."/>
            <person name="Bharti A.K."/>
            <person name="Murray J.D."/>
            <person name="Naoumkina M.A."/>
            <person name="Rosen B."/>
            <person name="Silverstein K.A."/>
            <person name="Tang H."/>
            <person name="Rombauts S."/>
            <person name="Zhao P.X."/>
            <person name="Zhou P."/>
            <person name="Barbe V."/>
            <person name="Bardou P."/>
            <person name="Bechner M."/>
            <person name="Bellec A."/>
            <person name="Berger A."/>
            <person name="Berges H."/>
            <person name="Bidwell S."/>
            <person name="Bisseling T."/>
            <person name="Choisne N."/>
            <person name="Couloux A."/>
            <person name="Denny R."/>
            <person name="Deshpande S."/>
            <person name="Dai X."/>
            <person name="Doyle J.J."/>
            <person name="Dudez A.M."/>
            <person name="Farmer A.D."/>
            <person name="Fouteau S."/>
            <person name="Franken C."/>
            <person name="Gibelin C."/>
            <person name="Gish J."/>
            <person name="Goldstein S."/>
            <person name="Gonzalez A.J."/>
            <person name="Green P.J."/>
            <person name="Hallab A."/>
            <person name="Hartog M."/>
            <person name="Hua A."/>
            <person name="Humphray S.J."/>
            <person name="Jeong D.H."/>
            <person name="Jing Y."/>
            <person name="Jocker A."/>
            <person name="Kenton S.M."/>
            <person name="Kim D.J."/>
            <person name="Klee K."/>
            <person name="Lai H."/>
            <person name="Lang C."/>
            <person name="Lin S."/>
            <person name="Macmil S.L."/>
            <person name="Magdelenat G."/>
            <person name="Matthews L."/>
            <person name="McCorrison J."/>
            <person name="Monaghan E.L."/>
            <person name="Mun J.H."/>
            <person name="Najar F.Z."/>
            <person name="Nicholson C."/>
            <person name="Noirot C."/>
            <person name="O'Bleness M."/>
            <person name="Paule C.R."/>
            <person name="Poulain J."/>
            <person name="Prion F."/>
            <person name="Qin B."/>
            <person name="Qu C."/>
            <person name="Retzel E.F."/>
            <person name="Riddle C."/>
            <person name="Sallet E."/>
            <person name="Samain S."/>
            <person name="Samson N."/>
            <person name="Sanders I."/>
            <person name="Saurat O."/>
            <person name="Scarpelli C."/>
            <person name="Schiex T."/>
            <person name="Segurens B."/>
            <person name="Severin A.J."/>
            <person name="Sherrier D.J."/>
            <person name="Shi R."/>
            <person name="Sims S."/>
            <person name="Singer S.R."/>
            <person name="Sinharoy S."/>
            <person name="Sterck L."/>
            <person name="Viollet A."/>
            <person name="Wang B.B."/>
            <person name="Wang K."/>
            <person name="Wang M."/>
            <person name="Wang X."/>
            <person name="Warfsmann J."/>
            <person name="Weissenbach J."/>
            <person name="White D.D."/>
            <person name="White J.D."/>
            <person name="Wiley G.B."/>
            <person name="Wincker P."/>
            <person name="Xing Y."/>
            <person name="Yang L."/>
            <person name="Yao Z."/>
            <person name="Ying F."/>
            <person name="Zhai J."/>
            <person name="Zhou L."/>
            <person name="Zuber A."/>
            <person name="Denarie J."/>
            <person name="Dixon R.A."/>
            <person name="May G.D."/>
            <person name="Schwartz D.C."/>
            <person name="Rogers J."/>
            <person name="Quetier F."/>
            <person name="Town C.D."/>
            <person name="Roe B.A."/>
        </authorList>
    </citation>
    <scope>NUCLEOTIDE SEQUENCE [LARGE SCALE GENOMIC DNA]</scope>
    <source>
        <strain evidence="1">A17</strain>
        <strain evidence="2 3">cv. Jemalong A17</strain>
    </source>
</reference>
<reference evidence="1 3" key="2">
    <citation type="journal article" date="2014" name="BMC Genomics">
        <title>An improved genome release (version Mt4.0) for the model legume Medicago truncatula.</title>
        <authorList>
            <person name="Tang H."/>
            <person name="Krishnakumar V."/>
            <person name="Bidwell S."/>
            <person name="Rosen B."/>
            <person name="Chan A."/>
            <person name="Zhou S."/>
            <person name="Gentzbittel L."/>
            <person name="Childs K.L."/>
            <person name="Yandell M."/>
            <person name="Gundlach H."/>
            <person name="Mayer K.F."/>
            <person name="Schwartz D.C."/>
            <person name="Town C.D."/>
        </authorList>
    </citation>
    <scope>GENOME REANNOTATION</scope>
    <source>
        <strain evidence="2 3">cv. Jemalong A17</strain>
    </source>
</reference>
<evidence type="ECO:0000313" key="1">
    <source>
        <dbReference type="EMBL" id="AES87957.1"/>
    </source>
</evidence>
<dbReference type="HOGENOM" id="CLU_2295869_0_0_1"/>
<name>G7JTJ0_MEDTR</name>
<reference evidence="2" key="3">
    <citation type="submission" date="2015-04" db="UniProtKB">
        <authorList>
            <consortium name="EnsemblPlants"/>
        </authorList>
    </citation>
    <scope>IDENTIFICATION</scope>
    <source>
        <strain evidence="2">cv. Jemalong A17</strain>
    </source>
</reference>
<protein>
    <submittedName>
        <fullName evidence="1 2">Uncharacterized protein</fullName>
    </submittedName>
</protein>
<proteinExistence type="predicted"/>
<dbReference type="AlphaFoldDB" id="G7JTJ0"/>
<evidence type="ECO:0000313" key="2">
    <source>
        <dbReference type="EnsemblPlants" id="AES87957"/>
    </source>
</evidence>
<dbReference type="Proteomes" id="UP000002051">
    <property type="component" value="Chromosome 4"/>
</dbReference>
<accession>G7JTJ0</accession>
<organism evidence="1 3">
    <name type="scientific">Medicago truncatula</name>
    <name type="common">Barrel medic</name>
    <name type="synonym">Medicago tribuloides</name>
    <dbReference type="NCBI Taxonomy" id="3880"/>
    <lineage>
        <taxon>Eukaryota</taxon>
        <taxon>Viridiplantae</taxon>
        <taxon>Streptophyta</taxon>
        <taxon>Embryophyta</taxon>
        <taxon>Tracheophyta</taxon>
        <taxon>Spermatophyta</taxon>
        <taxon>Magnoliopsida</taxon>
        <taxon>eudicotyledons</taxon>
        <taxon>Gunneridae</taxon>
        <taxon>Pentapetalae</taxon>
        <taxon>rosids</taxon>
        <taxon>fabids</taxon>
        <taxon>Fabales</taxon>
        <taxon>Fabaceae</taxon>
        <taxon>Papilionoideae</taxon>
        <taxon>50 kb inversion clade</taxon>
        <taxon>NPAAA clade</taxon>
        <taxon>Hologalegina</taxon>
        <taxon>IRL clade</taxon>
        <taxon>Trifolieae</taxon>
        <taxon>Medicago</taxon>
    </lineage>
</organism>